<dbReference type="CDD" id="cd05284">
    <property type="entry name" value="arabinose_DH_like"/>
    <property type="match status" value="1"/>
</dbReference>
<evidence type="ECO:0000313" key="9">
    <source>
        <dbReference type="EMBL" id="MFC3086750.1"/>
    </source>
</evidence>
<dbReference type="Gene3D" id="3.40.50.720">
    <property type="entry name" value="NAD(P)-binding Rossmann-like Domain"/>
    <property type="match status" value="1"/>
</dbReference>
<dbReference type="EMBL" id="JBHRSM010000021">
    <property type="protein sequence ID" value="MFC3086750.1"/>
    <property type="molecule type" value="Genomic_DNA"/>
</dbReference>
<dbReference type="PANTHER" id="PTHR42940">
    <property type="entry name" value="ALCOHOL DEHYDROGENASE 1-RELATED"/>
    <property type="match status" value="1"/>
</dbReference>
<evidence type="ECO:0000313" key="10">
    <source>
        <dbReference type="Proteomes" id="UP001595445"/>
    </source>
</evidence>
<dbReference type="InterPro" id="IPR002328">
    <property type="entry name" value="ADH_Zn_CS"/>
</dbReference>
<name>A0ABV7DVL6_9RHOB</name>
<evidence type="ECO:0000256" key="7">
    <source>
        <dbReference type="RuleBase" id="RU361277"/>
    </source>
</evidence>
<sequence length="352" mass="37213">MTMKAQVLHQYDPALTAPTWVTMQDVPDPKIQKSNDVIVRIGGAGVCRTDLHIIEGIWRPHTDPTGTGLLPLIMGHENAGWIEEVGPEVEGFKKGDPVIVHPKVTGGTCIACRRGHDMHGEGKFPGLDSNGGYAEFLHTSARNLIALPKTLAPKDVAPYADAGLTAYRAAKKAAQQLLPDQSVVVIGAGGLGHIGIQVLRAMCAARIIVVDISDRSLELAAQGGADHLVKADGGEVEAVKALTGGKGAEAVLDFVGEKGTTKKGIDMTRPAGSYYVIGYGENIVVPTVDMVITEKNIIGNLVGTWAELTELMALADRGLVELHTKHYALADANQALQDLNNGLIKGRAVLVP</sequence>
<organism evidence="9 10">
    <name type="scientific">Tabrizicola soli</name>
    <dbReference type="NCBI Taxonomy" id="2185115"/>
    <lineage>
        <taxon>Bacteria</taxon>
        <taxon>Pseudomonadati</taxon>
        <taxon>Pseudomonadota</taxon>
        <taxon>Alphaproteobacteria</taxon>
        <taxon>Rhodobacterales</taxon>
        <taxon>Paracoccaceae</taxon>
        <taxon>Tabrizicola</taxon>
    </lineage>
</organism>
<protein>
    <recommendedName>
        <fullName evidence="3">alcohol dehydrogenase</fullName>
        <ecNumber evidence="3">1.1.1.1</ecNumber>
    </recommendedName>
</protein>
<evidence type="ECO:0000256" key="1">
    <source>
        <dbReference type="ARBA" id="ARBA00001947"/>
    </source>
</evidence>
<dbReference type="RefSeq" id="WP_242070296.1">
    <property type="nucleotide sequence ID" value="NZ_JAEACP010000024.1"/>
</dbReference>
<dbReference type="InterPro" id="IPR036291">
    <property type="entry name" value="NAD(P)-bd_dom_sf"/>
</dbReference>
<dbReference type="SMART" id="SM00829">
    <property type="entry name" value="PKS_ER"/>
    <property type="match status" value="1"/>
</dbReference>
<evidence type="ECO:0000256" key="2">
    <source>
        <dbReference type="ARBA" id="ARBA00008072"/>
    </source>
</evidence>
<evidence type="ECO:0000256" key="4">
    <source>
        <dbReference type="ARBA" id="ARBA00022723"/>
    </source>
</evidence>
<dbReference type="Proteomes" id="UP001595445">
    <property type="component" value="Unassembled WGS sequence"/>
</dbReference>
<comment type="similarity">
    <text evidence="2 7">Belongs to the zinc-containing alcohol dehydrogenase family.</text>
</comment>
<dbReference type="Pfam" id="PF08240">
    <property type="entry name" value="ADH_N"/>
    <property type="match status" value="1"/>
</dbReference>
<gene>
    <name evidence="9" type="ORF">ACFOD6_11910</name>
</gene>
<dbReference type="InterPro" id="IPR020843">
    <property type="entry name" value="ER"/>
</dbReference>
<comment type="caution">
    <text evidence="9">The sequence shown here is derived from an EMBL/GenBank/DDBJ whole genome shotgun (WGS) entry which is preliminary data.</text>
</comment>
<evidence type="ECO:0000259" key="8">
    <source>
        <dbReference type="SMART" id="SM00829"/>
    </source>
</evidence>
<dbReference type="PROSITE" id="PS00059">
    <property type="entry name" value="ADH_ZINC"/>
    <property type="match status" value="1"/>
</dbReference>
<evidence type="ECO:0000256" key="3">
    <source>
        <dbReference type="ARBA" id="ARBA00013190"/>
    </source>
</evidence>
<proteinExistence type="inferred from homology"/>
<evidence type="ECO:0000256" key="6">
    <source>
        <dbReference type="ARBA" id="ARBA00023002"/>
    </source>
</evidence>
<dbReference type="EC" id="1.1.1.1" evidence="3"/>
<dbReference type="InterPro" id="IPR013149">
    <property type="entry name" value="ADH-like_C"/>
</dbReference>
<dbReference type="SUPFAM" id="SSF50129">
    <property type="entry name" value="GroES-like"/>
    <property type="match status" value="1"/>
</dbReference>
<reference evidence="10" key="1">
    <citation type="journal article" date="2019" name="Int. J. Syst. Evol. Microbiol.">
        <title>The Global Catalogue of Microorganisms (GCM) 10K type strain sequencing project: providing services to taxonomists for standard genome sequencing and annotation.</title>
        <authorList>
            <consortium name="The Broad Institute Genomics Platform"/>
            <consortium name="The Broad Institute Genome Sequencing Center for Infectious Disease"/>
            <person name="Wu L."/>
            <person name="Ma J."/>
        </authorList>
    </citation>
    <scope>NUCLEOTIDE SEQUENCE [LARGE SCALE GENOMIC DNA]</scope>
    <source>
        <strain evidence="10">KCTC 62102</strain>
    </source>
</reference>
<dbReference type="Pfam" id="PF00107">
    <property type="entry name" value="ADH_zinc_N"/>
    <property type="match status" value="1"/>
</dbReference>
<accession>A0ABV7DVL6</accession>
<comment type="cofactor">
    <cofactor evidence="1 7">
        <name>Zn(2+)</name>
        <dbReference type="ChEBI" id="CHEBI:29105"/>
    </cofactor>
</comment>
<feature type="domain" description="Enoyl reductase (ER)" evidence="8">
    <location>
        <begin position="13"/>
        <end position="350"/>
    </location>
</feature>
<dbReference type="PANTHER" id="PTHR42940:SF8">
    <property type="entry name" value="VACUOLAR PROTEIN SORTING-ASSOCIATED PROTEIN 11"/>
    <property type="match status" value="1"/>
</dbReference>
<dbReference type="SUPFAM" id="SSF51735">
    <property type="entry name" value="NAD(P)-binding Rossmann-fold domains"/>
    <property type="match status" value="1"/>
</dbReference>
<dbReference type="InterPro" id="IPR011032">
    <property type="entry name" value="GroES-like_sf"/>
</dbReference>
<keyword evidence="5 7" id="KW-0862">Zinc</keyword>
<dbReference type="Gene3D" id="3.90.180.10">
    <property type="entry name" value="Medium-chain alcohol dehydrogenases, catalytic domain"/>
    <property type="match status" value="1"/>
</dbReference>
<keyword evidence="10" id="KW-1185">Reference proteome</keyword>
<dbReference type="InterPro" id="IPR013154">
    <property type="entry name" value="ADH-like_N"/>
</dbReference>
<keyword evidence="4 7" id="KW-0479">Metal-binding</keyword>
<keyword evidence="6" id="KW-0560">Oxidoreductase</keyword>
<evidence type="ECO:0000256" key="5">
    <source>
        <dbReference type="ARBA" id="ARBA00022833"/>
    </source>
</evidence>